<dbReference type="PANTHER" id="PTHR10264">
    <property type="entry name" value="BAND 7 PROTEIN-RELATED"/>
    <property type="match status" value="1"/>
</dbReference>
<reference evidence="5" key="1">
    <citation type="submission" date="2022-12" db="EMBL/GenBank/DDBJ databases">
        <authorList>
            <person name="Alioto T."/>
            <person name="Alioto T."/>
            <person name="Gomez Garrido J."/>
        </authorList>
    </citation>
    <scope>NUCLEOTIDE SEQUENCE</scope>
</reference>
<feature type="transmembrane region" description="Helical" evidence="3">
    <location>
        <begin position="67"/>
        <end position="87"/>
    </location>
</feature>
<dbReference type="SMART" id="SM00244">
    <property type="entry name" value="PHB"/>
    <property type="match status" value="1"/>
</dbReference>
<dbReference type="PRINTS" id="PR00721">
    <property type="entry name" value="STOMATIN"/>
</dbReference>
<dbReference type="InterPro" id="IPR036527">
    <property type="entry name" value="SCP2_sterol-bd_dom_sf"/>
</dbReference>
<sequence length="423" mass="47196">MFSRSGYQALPLGDTDQYQQSGNWPDEPRKAFFPPGRTWNTLKLMQKGTDPPQECLSWVCHGVVTTFVLLVTILLFPISAWFVLKIVPTYERMIMFRLGRIRAPQGPGVVLVLPFIDHWQLVDLRTRAFSIPPCKLMSRDGAWVSVGADVQFRVWDPLLSVMMVKDLNIATRMTAQNAMSKIVLKKYLREIQTEKLRIADQLLVEINDITRSWGLEVDRVELILGSVLQASQENVPQAPGSRPSIPGLEGLDSTIQQLALQFFGKTLAAAATSPNGDFETAEHVEVKNEMEEPLHAVHTEPGGSSEGRRFKAEEHLSALERCLSESLVNQVKACYQINVRLASGAKTTTYFIDLSAGRGRIGPGPPDHSPDVVLEVSESDLEAFILGELHPLNAYVCGRLQVHGDLSVALKLEELFKVMKQRR</sequence>
<evidence type="ECO:0000256" key="3">
    <source>
        <dbReference type="SAM" id="Phobius"/>
    </source>
</evidence>
<evidence type="ECO:0000313" key="6">
    <source>
        <dbReference type="Proteomes" id="UP001178461"/>
    </source>
</evidence>
<keyword evidence="3" id="KW-0812">Transmembrane</keyword>
<evidence type="ECO:0000313" key="5">
    <source>
        <dbReference type="EMBL" id="CAI5783653.1"/>
    </source>
</evidence>
<feature type="domain" description="Band 7" evidence="4">
    <location>
        <begin position="82"/>
        <end position="235"/>
    </location>
</feature>
<dbReference type="Pfam" id="PF02036">
    <property type="entry name" value="SCP2"/>
    <property type="match status" value="1"/>
</dbReference>
<keyword evidence="3" id="KW-0472">Membrane</keyword>
<accession>A0AA35PFP1</accession>
<dbReference type="AlphaFoldDB" id="A0AA35PFP1"/>
<gene>
    <name evidence="5" type="ORF">PODLI_1B000818</name>
</gene>
<dbReference type="Gene3D" id="3.30.1050.10">
    <property type="entry name" value="SCP2 sterol-binding domain"/>
    <property type="match status" value="1"/>
</dbReference>
<dbReference type="GO" id="GO:0005886">
    <property type="term" value="C:plasma membrane"/>
    <property type="evidence" value="ECO:0007669"/>
    <property type="project" value="InterPro"/>
</dbReference>
<dbReference type="SUPFAM" id="SSF55718">
    <property type="entry name" value="SCP-like"/>
    <property type="match status" value="1"/>
</dbReference>
<dbReference type="FunFam" id="3.30.479.30:FF:000011">
    <property type="entry name" value="stomatin-like protein 1 isoform X1"/>
    <property type="match status" value="1"/>
</dbReference>
<dbReference type="EMBL" id="OX395134">
    <property type="protein sequence ID" value="CAI5783653.1"/>
    <property type="molecule type" value="Genomic_DNA"/>
</dbReference>
<dbReference type="PANTHER" id="PTHR10264:SF130">
    <property type="entry name" value="STOMATIN-LIKE PROTEIN 1"/>
    <property type="match status" value="1"/>
</dbReference>
<evidence type="ECO:0000259" key="4">
    <source>
        <dbReference type="SMART" id="SM00244"/>
    </source>
</evidence>
<dbReference type="SUPFAM" id="SSF117892">
    <property type="entry name" value="Band 7/SPFH domain"/>
    <property type="match status" value="1"/>
</dbReference>
<dbReference type="Proteomes" id="UP001178461">
    <property type="component" value="Chromosome 9"/>
</dbReference>
<evidence type="ECO:0000256" key="2">
    <source>
        <dbReference type="SAM" id="MobiDB-lite"/>
    </source>
</evidence>
<proteinExistence type="inferred from homology"/>
<dbReference type="InterPro" id="IPR001107">
    <property type="entry name" value="Band_7"/>
</dbReference>
<evidence type="ECO:0000256" key="1">
    <source>
        <dbReference type="ARBA" id="ARBA00008164"/>
    </source>
</evidence>
<protein>
    <submittedName>
        <fullName evidence="5">1 isoform X1</fullName>
    </submittedName>
</protein>
<keyword evidence="3" id="KW-1133">Transmembrane helix</keyword>
<organism evidence="5 6">
    <name type="scientific">Podarcis lilfordi</name>
    <name type="common">Lilford's wall lizard</name>
    <dbReference type="NCBI Taxonomy" id="74358"/>
    <lineage>
        <taxon>Eukaryota</taxon>
        <taxon>Metazoa</taxon>
        <taxon>Chordata</taxon>
        <taxon>Craniata</taxon>
        <taxon>Vertebrata</taxon>
        <taxon>Euteleostomi</taxon>
        <taxon>Lepidosauria</taxon>
        <taxon>Squamata</taxon>
        <taxon>Bifurcata</taxon>
        <taxon>Unidentata</taxon>
        <taxon>Episquamata</taxon>
        <taxon>Laterata</taxon>
        <taxon>Lacertibaenia</taxon>
        <taxon>Lacertidae</taxon>
        <taxon>Podarcis</taxon>
    </lineage>
</organism>
<dbReference type="InterPro" id="IPR036013">
    <property type="entry name" value="Band_7/SPFH_dom_sf"/>
</dbReference>
<dbReference type="InterPro" id="IPR043202">
    <property type="entry name" value="Band-7_stomatin-like"/>
</dbReference>
<name>A0AA35PFP1_9SAUR</name>
<dbReference type="InterPro" id="IPR003033">
    <property type="entry name" value="SCP2_sterol-bd_dom"/>
</dbReference>
<keyword evidence="6" id="KW-1185">Reference proteome</keyword>
<dbReference type="Gene3D" id="3.30.479.30">
    <property type="entry name" value="Band 7 domain"/>
    <property type="match status" value="1"/>
</dbReference>
<dbReference type="Pfam" id="PF01145">
    <property type="entry name" value="Band_7"/>
    <property type="match status" value="1"/>
</dbReference>
<dbReference type="InterPro" id="IPR001972">
    <property type="entry name" value="Stomatin_HflK_fam"/>
</dbReference>
<feature type="region of interest" description="Disordered" evidence="2">
    <location>
        <begin position="1"/>
        <end position="26"/>
    </location>
</feature>
<comment type="similarity">
    <text evidence="1">Belongs to the band 7/mec-2 family.</text>
</comment>